<organism evidence="10 11">
    <name type="scientific">Acaryochloris marina (strain MBIC 11017)</name>
    <dbReference type="NCBI Taxonomy" id="329726"/>
    <lineage>
        <taxon>Bacteria</taxon>
        <taxon>Bacillati</taxon>
        <taxon>Cyanobacteriota</taxon>
        <taxon>Cyanophyceae</taxon>
        <taxon>Acaryochloridales</taxon>
        <taxon>Acaryochloridaceae</taxon>
        <taxon>Acaryochloris</taxon>
    </lineage>
</organism>
<accession>A8ZMN5</accession>
<keyword evidence="11" id="KW-1185">Reference proteome</keyword>
<dbReference type="HOGENOM" id="CLU_082632_7_3_3"/>
<gene>
    <name evidence="10" type="ordered locus">AM1_C0139</name>
</gene>
<geneLocation type="plasmid" evidence="10 11">
    <name>pREB3</name>
</geneLocation>
<evidence type="ECO:0000256" key="1">
    <source>
        <dbReference type="ARBA" id="ARBA00007874"/>
    </source>
</evidence>
<dbReference type="GO" id="GO:0046872">
    <property type="term" value="F:metal ion binding"/>
    <property type="evidence" value="ECO:0007669"/>
    <property type="project" value="UniProtKB-KW"/>
</dbReference>
<dbReference type="EMBL" id="CP000840">
    <property type="protein sequence ID" value="ABW32446.1"/>
    <property type="molecule type" value="Genomic_DNA"/>
</dbReference>
<evidence type="ECO:0000259" key="9">
    <source>
        <dbReference type="PROSITE" id="PS51085"/>
    </source>
</evidence>
<evidence type="ECO:0000256" key="3">
    <source>
        <dbReference type="ARBA" id="ARBA00022714"/>
    </source>
</evidence>
<proteinExistence type="inferred from homology"/>
<dbReference type="GO" id="GO:0051537">
    <property type="term" value="F:2 iron, 2 sulfur cluster binding"/>
    <property type="evidence" value="ECO:0007669"/>
    <property type="project" value="UniProtKB-KW"/>
</dbReference>
<comment type="cofactor">
    <cofactor evidence="8">
        <name>[2Fe-2S] cluster</name>
        <dbReference type="ChEBI" id="CHEBI:190135"/>
    </cofactor>
</comment>
<name>A8ZMN5_ACAM1</name>
<dbReference type="GO" id="GO:0022900">
    <property type="term" value="P:electron transport chain"/>
    <property type="evidence" value="ECO:0007669"/>
    <property type="project" value="InterPro"/>
</dbReference>
<dbReference type="InterPro" id="IPR010241">
    <property type="entry name" value="Fd_pln"/>
</dbReference>
<dbReference type="Pfam" id="PF00111">
    <property type="entry name" value="Fer2"/>
    <property type="match status" value="1"/>
</dbReference>
<dbReference type="InterPro" id="IPR036010">
    <property type="entry name" value="2Fe-2S_ferredoxin-like_sf"/>
</dbReference>
<keyword evidence="4" id="KW-0479">Metal-binding</keyword>
<keyword evidence="10" id="KW-0614">Plasmid</keyword>
<reference evidence="10 11" key="1">
    <citation type="journal article" date="2008" name="Proc. Natl. Acad. Sci. U.S.A.">
        <title>Niche adaptation and genome expansion in the chlorophyll d-producing cyanobacterium Acaryochloris marina.</title>
        <authorList>
            <person name="Swingley W.D."/>
            <person name="Chen M."/>
            <person name="Cheung P.C."/>
            <person name="Conrad A.L."/>
            <person name="Dejesa L.C."/>
            <person name="Hao J."/>
            <person name="Honchak B.M."/>
            <person name="Karbach L.E."/>
            <person name="Kurdoglu A."/>
            <person name="Lahiri S."/>
            <person name="Mastrian S.D."/>
            <person name="Miyashita H."/>
            <person name="Page L."/>
            <person name="Ramakrishna P."/>
            <person name="Satoh S."/>
            <person name="Sattley W.M."/>
            <person name="Shimada Y."/>
            <person name="Taylor H.L."/>
            <person name="Tomo T."/>
            <person name="Tsuchiya T."/>
            <person name="Wang Z.T."/>
            <person name="Raymond J."/>
            <person name="Mimuro M."/>
            <person name="Blankenship R.E."/>
            <person name="Touchman J.W."/>
        </authorList>
    </citation>
    <scope>NUCLEOTIDE SEQUENCE [LARGE SCALE GENOMIC DNA]</scope>
    <source>
        <strain evidence="11">MBIC 11017</strain>
        <plasmid evidence="11">Plasmid pREB3</plasmid>
    </source>
</reference>
<dbReference type="OrthoDB" id="462043at2"/>
<comment type="similarity">
    <text evidence="1">Belongs to the 2Fe2S plant-type ferredoxin family.</text>
</comment>
<dbReference type="InterPro" id="IPR012675">
    <property type="entry name" value="Beta-grasp_dom_sf"/>
</dbReference>
<protein>
    <submittedName>
        <fullName evidence="10">Ferredoxin, 2Fe-2S type</fullName>
    </submittedName>
</protein>
<keyword evidence="7" id="KW-0411">Iron-sulfur</keyword>
<dbReference type="AlphaFoldDB" id="A8ZMN5"/>
<keyword evidence="6" id="KW-0408">Iron</keyword>
<evidence type="ECO:0000313" key="11">
    <source>
        <dbReference type="Proteomes" id="UP000000268"/>
    </source>
</evidence>
<evidence type="ECO:0000256" key="7">
    <source>
        <dbReference type="ARBA" id="ARBA00023014"/>
    </source>
</evidence>
<dbReference type="NCBIfam" id="TIGR02008">
    <property type="entry name" value="fdx_plant"/>
    <property type="match status" value="1"/>
</dbReference>
<evidence type="ECO:0000256" key="6">
    <source>
        <dbReference type="ARBA" id="ARBA00023004"/>
    </source>
</evidence>
<dbReference type="PANTHER" id="PTHR43112:SF3">
    <property type="entry name" value="FERREDOXIN-2, CHLOROPLASTIC"/>
    <property type="match status" value="1"/>
</dbReference>
<keyword evidence="5" id="KW-0249">Electron transport</keyword>
<dbReference type="PROSITE" id="PS51085">
    <property type="entry name" value="2FE2S_FER_2"/>
    <property type="match status" value="1"/>
</dbReference>
<keyword evidence="3" id="KW-0001">2Fe-2S</keyword>
<sequence length="103" mass="11152">MGYDVTLVNEATGEENTIFVSEDEFIYDAAELEGIELPASCRSGSCITCVSKVVNGDVEHDHSILSDAEEDAGFMLTCCAYARSNCTILVNQEDELLDFSTVA</sequence>
<dbReference type="KEGG" id="amr:AM1_C0139"/>
<dbReference type="RefSeq" id="WP_012167410.1">
    <property type="nucleotide sequence ID" value="NC_009928.1"/>
</dbReference>
<evidence type="ECO:0000256" key="8">
    <source>
        <dbReference type="ARBA" id="ARBA00034078"/>
    </source>
</evidence>
<evidence type="ECO:0000256" key="5">
    <source>
        <dbReference type="ARBA" id="ARBA00022982"/>
    </source>
</evidence>
<dbReference type="InterPro" id="IPR001041">
    <property type="entry name" value="2Fe-2S_ferredoxin-type"/>
</dbReference>
<evidence type="ECO:0000313" key="10">
    <source>
        <dbReference type="EMBL" id="ABW32446.1"/>
    </source>
</evidence>
<feature type="domain" description="2Fe-2S ferredoxin-type" evidence="9">
    <location>
        <begin position="3"/>
        <end position="94"/>
    </location>
</feature>
<evidence type="ECO:0000256" key="4">
    <source>
        <dbReference type="ARBA" id="ARBA00022723"/>
    </source>
</evidence>
<dbReference type="Proteomes" id="UP000000268">
    <property type="component" value="Plasmid pREB3"/>
</dbReference>
<dbReference type="Gene3D" id="3.10.20.30">
    <property type="match status" value="1"/>
</dbReference>
<dbReference type="CDD" id="cd00207">
    <property type="entry name" value="fer2"/>
    <property type="match status" value="1"/>
</dbReference>
<dbReference type="SUPFAM" id="SSF54292">
    <property type="entry name" value="2Fe-2S ferredoxin-like"/>
    <property type="match status" value="1"/>
</dbReference>
<keyword evidence="2" id="KW-0813">Transport</keyword>
<dbReference type="PANTHER" id="PTHR43112">
    <property type="entry name" value="FERREDOXIN"/>
    <property type="match status" value="1"/>
</dbReference>
<evidence type="ECO:0000256" key="2">
    <source>
        <dbReference type="ARBA" id="ARBA00022448"/>
    </source>
</evidence>
<dbReference type="GO" id="GO:0009055">
    <property type="term" value="F:electron transfer activity"/>
    <property type="evidence" value="ECO:0007669"/>
    <property type="project" value="InterPro"/>
</dbReference>